<dbReference type="EMBL" id="CP014229">
    <property type="protein sequence ID" value="AMD91140.1"/>
    <property type="molecule type" value="Genomic_DNA"/>
</dbReference>
<dbReference type="KEGG" id="dfi:AXF13_13965"/>
<dbReference type="InterPro" id="IPR009014">
    <property type="entry name" value="Transketo_C/PFOR_II"/>
</dbReference>
<evidence type="ECO:0000313" key="2">
    <source>
        <dbReference type="EMBL" id="AMD91140.1"/>
    </source>
</evidence>
<dbReference type="SMART" id="SM00861">
    <property type="entry name" value="Transket_pyr"/>
    <property type="match status" value="1"/>
</dbReference>
<sequence>MRRTALQCVLEMARADDRVCFIGSDLGAGVMDAFGCEMPQRLFREGVSEQHVMGMAGGLALEGKIVYINTLATFITRRCLEQIMLDLALYKAKVRFIGSGGGLVYAPLGPTHVTTDDMALMRCIPHMTVLAPCDAQEMRRFMPLTLEHDGPVYIRLAKGGDAIVSREEPVAIGKGLLFGDGDDALLVTTGIGLQICLEASNLLKTQDVQTTVVHMPTVKPLDAQCLRQQATRCPVVVTVEEHGILGGLGTAVAEVLVEADLPRMPRFRRIGFPDAFVGHYGSQNEHLASHGLTASGIADMVTRLRNKRL</sequence>
<dbReference type="STRING" id="44742.AXF13_13965"/>
<proteinExistence type="predicted"/>
<gene>
    <name evidence="2" type="ORF">AXF13_13965</name>
</gene>
<dbReference type="SUPFAM" id="SSF52518">
    <property type="entry name" value="Thiamin diphosphate-binding fold (THDP-binding)"/>
    <property type="match status" value="1"/>
</dbReference>
<dbReference type="Proteomes" id="UP000069241">
    <property type="component" value="Chromosome"/>
</dbReference>
<dbReference type="InterPro" id="IPR051157">
    <property type="entry name" value="PDH/Transketolase"/>
</dbReference>
<dbReference type="Pfam" id="PF02780">
    <property type="entry name" value="Transketolase_C"/>
    <property type="match status" value="1"/>
</dbReference>
<dbReference type="PANTHER" id="PTHR43825:SF5">
    <property type="entry name" value="HYPOTHETICAL TRANSKETOLASE FAMILY PROTEIN"/>
    <property type="match status" value="1"/>
</dbReference>
<dbReference type="Gene3D" id="3.40.50.970">
    <property type="match status" value="1"/>
</dbReference>
<keyword evidence="3" id="KW-1185">Reference proteome</keyword>
<dbReference type="Pfam" id="PF02779">
    <property type="entry name" value="Transket_pyr"/>
    <property type="match status" value="1"/>
</dbReference>
<organism evidence="2 3">
    <name type="scientific">Desulfovibrio fairfieldensis</name>
    <dbReference type="NCBI Taxonomy" id="44742"/>
    <lineage>
        <taxon>Bacteria</taxon>
        <taxon>Pseudomonadati</taxon>
        <taxon>Thermodesulfobacteriota</taxon>
        <taxon>Desulfovibrionia</taxon>
        <taxon>Desulfovibrionales</taxon>
        <taxon>Desulfovibrionaceae</taxon>
        <taxon>Desulfovibrio</taxon>
    </lineage>
</organism>
<dbReference type="InterPro" id="IPR029061">
    <property type="entry name" value="THDP-binding"/>
</dbReference>
<protein>
    <submittedName>
        <fullName evidence="2">Transketolase</fullName>
    </submittedName>
</protein>
<dbReference type="InterPro" id="IPR033248">
    <property type="entry name" value="Transketolase_C"/>
</dbReference>
<feature type="domain" description="Transketolase-like pyrimidine-binding" evidence="1">
    <location>
        <begin position="1"/>
        <end position="163"/>
    </location>
</feature>
<dbReference type="Gene3D" id="3.40.50.920">
    <property type="match status" value="1"/>
</dbReference>
<dbReference type="CDD" id="cd07033">
    <property type="entry name" value="TPP_PYR_DXS_TK_like"/>
    <property type="match status" value="1"/>
</dbReference>
<evidence type="ECO:0000259" key="1">
    <source>
        <dbReference type="SMART" id="SM00861"/>
    </source>
</evidence>
<dbReference type="PANTHER" id="PTHR43825">
    <property type="entry name" value="PYRUVATE DEHYDROGENASE E1 COMPONENT"/>
    <property type="match status" value="1"/>
</dbReference>
<name>A0A0X8JLV4_9BACT</name>
<dbReference type="SUPFAM" id="SSF52922">
    <property type="entry name" value="TK C-terminal domain-like"/>
    <property type="match status" value="1"/>
</dbReference>
<accession>A0A0X8JLV4</accession>
<dbReference type="InterPro" id="IPR005475">
    <property type="entry name" value="Transketolase-like_Pyr-bd"/>
</dbReference>
<dbReference type="AlphaFoldDB" id="A0A0X8JLV4"/>
<evidence type="ECO:0000313" key="3">
    <source>
        <dbReference type="Proteomes" id="UP000069241"/>
    </source>
</evidence>
<dbReference type="RefSeq" id="WP_062254159.1">
    <property type="nucleotide sequence ID" value="NZ_CP014229.1"/>
</dbReference>
<reference evidence="3" key="1">
    <citation type="submission" date="2016-02" db="EMBL/GenBank/DDBJ databases">
        <authorList>
            <person name="Holder M.E."/>
            <person name="Ajami N.J."/>
            <person name="Petrosino J.F."/>
        </authorList>
    </citation>
    <scope>NUCLEOTIDE SEQUENCE [LARGE SCALE GENOMIC DNA]</scope>
    <source>
        <strain evidence="3">CCUG 45958</strain>
    </source>
</reference>